<dbReference type="EMBL" id="JADBDY010000001">
    <property type="protein sequence ID" value="MBE1460544.1"/>
    <property type="molecule type" value="Genomic_DNA"/>
</dbReference>
<evidence type="ECO:0000259" key="1">
    <source>
        <dbReference type="Pfam" id="PF04149"/>
    </source>
</evidence>
<dbReference type="Proteomes" id="UP000598217">
    <property type="component" value="Unassembled WGS sequence"/>
</dbReference>
<name>A0ABR9HNH5_9ACTN</name>
<reference evidence="2 3" key="1">
    <citation type="submission" date="2020-10" db="EMBL/GenBank/DDBJ databases">
        <title>Sequencing the genomes of 1000 actinobacteria strains.</title>
        <authorList>
            <person name="Klenk H.-P."/>
        </authorList>
    </citation>
    <scope>NUCLEOTIDE SEQUENCE [LARGE SCALE GENOMIC DNA]</scope>
    <source>
        <strain evidence="2 3">DSM 45157</strain>
    </source>
</reference>
<accession>A0ABR9HNH5</accession>
<evidence type="ECO:0000313" key="2">
    <source>
        <dbReference type="EMBL" id="MBE1460544.1"/>
    </source>
</evidence>
<evidence type="ECO:0000313" key="3">
    <source>
        <dbReference type="Proteomes" id="UP000598217"/>
    </source>
</evidence>
<gene>
    <name evidence="2" type="ORF">H4W79_004758</name>
</gene>
<sequence length="78" mass="8437">MKGLGRDQGRWRKSSYSGAIENGCVEAVLTVEGRVGLRDSENVSGPCLDLSLSAWAELLHGVLTPRSREARRDGEIPA</sequence>
<dbReference type="InterPro" id="IPR007278">
    <property type="entry name" value="DUF397"/>
</dbReference>
<feature type="domain" description="DUF397" evidence="1">
    <location>
        <begin position="10"/>
        <end position="62"/>
    </location>
</feature>
<dbReference type="RefSeq" id="WP_191267703.1">
    <property type="nucleotide sequence ID" value="NZ_BMXJ01000001.1"/>
</dbReference>
<organism evidence="2 3">
    <name type="scientific">Nocardiopsis terrae</name>
    <dbReference type="NCBI Taxonomy" id="372655"/>
    <lineage>
        <taxon>Bacteria</taxon>
        <taxon>Bacillati</taxon>
        <taxon>Actinomycetota</taxon>
        <taxon>Actinomycetes</taxon>
        <taxon>Streptosporangiales</taxon>
        <taxon>Nocardiopsidaceae</taxon>
        <taxon>Nocardiopsis</taxon>
    </lineage>
</organism>
<proteinExistence type="predicted"/>
<comment type="caution">
    <text evidence="2">The sequence shown here is derived from an EMBL/GenBank/DDBJ whole genome shotgun (WGS) entry which is preliminary data.</text>
</comment>
<protein>
    <recommendedName>
        <fullName evidence="1">DUF397 domain-containing protein</fullName>
    </recommendedName>
</protein>
<keyword evidence="3" id="KW-1185">Reference proteome</keyword>
<dbReference type="Pfam" id="PF04149">
    <property type="entry name" value="DUF397"/>
    <property type="match status" value="1"/>
</dbReference>